<dbReference type="NCBIfam" id="NF041895">
    <property type="entry name" value="choice_anch_V"/>
    <property type="match status" value="1"/>
</dbReference>
<keyword evidence="4" id="KW-1185">Reference proteome</keyword>
<proteinExistence type="predicted"/>
<sequence length="170" mass="18439">MKNGILVLTVAVIILSVANLVLNKDDIYAHSNGVPSFECDECHSGAEDKNIEILLKGVPESYISNKTYSLSLEINSDVISEGEYAGGFALSVSGGKLIVEDRKNTQISENYLTHTIDGSKLREWKFKWVAPAQKGVGEVEFTIMAVAANGDYSPNGDVVGVETFKVKPKK</sequence>
<accession>A0A0S4MWS0</accession>
<dbReference type="EMBL" id="FAOP01000003">
    <property type="protein sequence ID" value="CUU03237.1"/>
    <property type="molecule type" value="Genomic_DNA"/>
</dbReference>
<accession>A0A0P1L8E8</accession>
<dbReference type="Proteomes" id="UP000182200">
    <property type="component" value="Unassembled WGS sequence"/>
</dbReference>
<evidence type="ECO:0000313" key="4">
    <source>
        <dbReference type="Proteomes" id="UP000182200"/>
    </source>
</evidence>
<evidence type="ECO:0000313" key="3">
    <source>
        <dbReference type="Proteomes" id="UP000182011"/>
    </source>
</evidence>
<dbReference type="Proteomes" id="UP000182011">
    <property type="component" value="Unassembled WGS sequence"/>
</dbReference>
<dbReference type="EMBL" id="CZVI01000026">
    <property type="protein sequence ID" value="CUS92005.1"/>
    <property type="molecule type" value="Genomic_DNA"/>
</dbReference>
<dbReference type="Gene3D" id="2.60.40.4060">
    <property type="entry name" value="Reeler domain"/>
    <property type="match status" value="1"/>
</dbReference>
<dbReference type="InterPro" id="IPR042307">
    <property type="entry name" value="Reeler_sf"/>
</dbReference>
<accession>A0A0P1MAQ3</accession>
<dbReference type="AlphaFoldDB" id="A0A0P1LGP6"/>
<accession>A0A0P1MBM6</accession>
<evidence type="ECO:0000313" key="1">
    <source>
        <dbReference type="EMBL" id="CUS92005.1"/>
    </source>
</evidence>
<name>A0A0P1LGP6_9BACT</name>
<accession>A0A0P1L6Y8</accession>
<accession>A0A0P1MCV7</accession>
<dbReference type="STRING" id="1633631.GCA_001442925_00730"/>
<accession>A0A0P1LGP6</accession>
<accession>A0A0P1MZN8</accession>
<accession>A0A0P1P4Y3</accession>
<organism evidence="2 3">
    <name type="scientific">Candidatus Kryptonium thompsonii</name>
    <dbReference type="NCBI Taxonomy" id="1633631"/>
    <lineage>
        <taxon>Bacteria</taxon>
        <taxon>Pseudomonadati</taxon>
        <taxon>Candidatus Kryptoniota</taxon>
        <taxon>Candidatus Kryptonium</taxon>
    </lineage>
</organism>
<gene>
    <name evidence="2" type="ORF">JGI4_00730</name>
    <name evidence="1" type="ORF">JGI8_01617</name>
</gene>
<evidence type="ECO:0000313" key="2">
    <source>
        <dbReference type="EMBL" id="CUU03237.1"/>
    </source>
</evidence>
<reference evidence="2 3" key="2">
    <citation type="submission" date="2015-11" db="EMBL/GenBank/DDBJ databases">
        <authorList>
            <person name="Zhang Y."/>
            <person name="Guo Z."/>
        </authorList>
    </citation>
    <scope>NUCLEOTIDE SEQUENCE [LARGE SCALE GENOMIC DNA]</scope>
    <source>
        <strain evidence="2">JGI-4</strain>
    </source>
</reference>
<reference evidence="1 4" key="1">
    <citation type="submission" date="2015-11" db="EMBL/GenBank/DDBJ databases">
        <authorList>
            <person name="Varghese N."/>
        </authorList>
    </citation>
    <scope>NUCLEOTIDE SEQUENCE [LARGE SCALE GENOMIC DNA]</scope>
    <source>
        <strain evidence="1 4">JGI-8</strain>
    </source>
</reference>
<accession>A0A0N7MRF1</accession>
<dbReference type="RefSeq" id="WP_047134394.1">
    <property type="nucleotide sequence ID" value="NZ_CZVI01000026.1"/>
</dbReference>
<protein>
    <submittedName>
        <fullName evidence="2">Reeler domain</fullName>
    </submittedName>
</protein>